<sequence length="272" mass="28632">MEEYRVMPCHYRPLPTTPGRLSVLSSLVLCALAASQVTAAAHDTSSVNVGSVNAQSRKKAEALLKATSTKLTKRKIFKSTQTERVIGRRQIAANGPLAGSAQALAMAPGVAVRGYGGISGSARYEIALRGVKVGWSSVNGDVERNGITVLFDGVPMNNLISHNGGWDSNEIPIMQLISGVNIIYGPGNPASRWFDSVGGTINFVPVQPTKQAGGSLGLTYGSDQTEGADLIANTGTHDGWSTVVAGGLYATTPSVRVPFRRPAAHRHCLPRP</sequence>
<dbReference type="GO" id="GO:0009279">
    <property type="term" value="C:cell outer membrane"/>
    <property type="evidence" value="ECO:0007669"/>
    <property type="project" value="UniProtKB-SubCell"/>
</dbReference>
<evidence type="ECO:0000259" key="7">
    <source>
        <dbReference type="Pfam" id="PF07715"/>
    </source>
</evidence>
<keyword evidence="5" id="KW-0998">Cell outer membrane</keyword>
<keyword evidence="3" id="KW-0408">Iron</keyword>
<gene>
    <name evidence="8" type="ORF">C4900_11770</name>
</gene>
<organism evidence="8 9">
    <name type="scientific">Acidiferrobacter thiooxydans</name>
    <dbReference type="NCBI Taxonomy" id="163359"/>
    <lineage>
        <taxon>Bacteria</taxon>
        <taxon>Pseudomonadati</taxon>
        <taxon>Pseudomonadota</taxon>
        <taxon>Gammaproteobacteria</taxon>
        <taxon>Acidiferrobacterales</taxon>
        <taxon>Acidiferrobacteraceae</taxon>
        <taxon>Acidiferrobacter</taxon>
    </lineage>
</organism>
<dbReference type="InterPro" id="IPR037066">
    <property type="entry name" value="Plug_dom_sf"/>
</dbReference>
<evidence type="ECO:0000256" key="3">
    <source>
        <dbReference type="ARBA" id="ARBA00023004"/>
    </source>
</evidence>
<comment type="caution">
    <text evidence="8">The sequence shown here is derived from an EMBL/GenBank/DDBJ whole genome shotgun (WGS) entry which is preliminary data.</text>
</comment>
<dbReference type="PROSITE" id="PS52016">
    <property type="entry name" value="TONB_DEPENDENT_REC_3"/>
    <property type="match status" value="1"/>
</dbReference>
<dbReference type="GO" id="GO:0015344">
    <property type="term" value="F:siderophore uptake transmembrane transporter activity"/>
    <property type="evidence" value="ECO:0007669"/>
    <property type="project" value="TreeGrafter"/>
</dbReference>
<evidence type="ECO:0000313" key="8">
    <source>
        <dbReference type="EMBL" id="RCN56476.1"/>
    </source>
</evidence>
<name>A0A368HDF3_9GAMM</name>
<feature type="domain" description="TonB-dependent receptor plug" evidence="7">
    <location>
        <begin position="77"/>
        <end position="187"/>
    </location>
</feature>
<keyword evidence="5" id="KW-0813">Transport</keyword>
<accession>A0A368HDF3</accession>
<evidence type="ECO:0000256" key="6">
    <source>
        <dbReference type="SAM" id="SignalP"/>
    </source>
</evidence>
<keyword evidence="5" id="KW-1134">Transmembrane beta strand</keyword>
<feature type="chain" id="PRO_5016587231" description="TonB-dependent receptor plug domain-containing protein" evidence="6">
    <location>
        <begin position="40"/>
        <end position="272"/>
    </location>
</feature>
<evidence type="ECO:0000256" key="1">
    <source>
        <dbReference type="ARBA" id="ARBA00022496"/>
    </source>
</evidence>
<keyword evidence="1" id="KW-0410">Iron transport</keyword>
<evidence type="ECO:0000256" key="5">
    <source>
        <dbReference type="PROSITE-ProRule" id="PRU01360"/>
    </source>
</evidence>
<dbReference type="PANTHER" id="PTHR32552">
    <property type="entry name" value="FERRICHROME IRON RECEPTOR-RELATED"/>
    <property type="match status" value="1"/>
</dbReference>
<keyword evidence="5" id="KW-0472">Membrane</keyword>
<evidence type="ECO:0000256" key="2">
    <source>
        <dbReference type="ARBA" id="ARBA00022729"/>
    </source>
</evidence>
<dbReference type="InterPro" id="IPR039426">
    <property type="entry name" value="TonB-dep_rcpt-like"/>
</dbReference>
<comment type="similarity">
    <text evidence="5">Belongs to the TonB-dependent receptor family.</text>
</comment>
<proteinExistence type="inferred from homology"/>
<reference evidence="8 9" key="1">
    <citation type="submission" date="2018-02" db="EMBL/GenBank/DDBJ databases">
        <title>Insights into the biology of acidophilic members of the Acidiferrobacteraceae family derived from comparative genomic analyses.</title>
        <authorList>
            <person name="Issotta F."/>
            <person name="Thyssen C."/>
            <person name="Mena C."/>
            <person name="Moya A."/>
            <person name="Bellenberg S."/>
            <person name="Sproer C."/>
            <person name="Covarrubias P.C."/>
            <person name="Sand W."/>
            <person name="Quatrini R."/>
            <person name="Vera M."/>
        </authorList>
    </citation>
    <scope>NUCLEOTIDE SEQUENCE [LARGE SCALE GENOMIC DNA]</scope>
    <source>
        <strain evidence="9">m-1</strain>
    </source>
</reference>
<evidence type="ECO:0000313" key="9">
    <source>
        <dbReference type="Proteomes" id="UP000253250"/>
    </source>
</evidence>
<keyword evidence="9" id="KW-1185">Reference proteome</keyword>
<dbReference type="InterPro" id="IPR012910">
    <property type="entry name" value="Plug_dom"/>
</dbReference>
<feature type="signal peptide" evidence="6">
    <location>
        <begin position="1"/>
        <end position="39"/>
    </location>
</feature>
<comment type="subcellular location">
    <subcellularLocation>
        <location evidence="5">Cell outer membrane</location>
        <topology evidence="5">Multi-pass membrane protein</topology>
    </subcellularLocation>
</comment>
<protein>
    <recommendedName>
        <fullName evidence="7">TonB-dependent receptor plug domain-containing protein</fullName>
    </recommendedName>
</protein>
<dbReference type="Proteomes" id="UP000253250">
    <property type="component" value="Unassembled WGS sequence"/>
</dbReference>
<evidence type="ECO:0000256" key="4">
    <source>
        <dbReference type="ARBA" id="ARBA00023065"/>
    </source>
</evidence>
<dbReference type="AlphaFoldDB" id="A0A368HDF3"/>
<dbReference type="Pfam" id="PF07715">
    <property type="entry name" value="Plug"/>
    <property type="match status" value="1"/>
</dbReference>
<dbReference type="EMBL" id="PSYR01000002">
    <property type="protein sequence ID" value="RCN56476.1"/>
    <property type="molecule type" value="Genomic_DNA"/>
</dbReference>
<keyword evidence="5" id="KW-0812">Transmembrane</keyword>
<dbReference type="PANTHER" id="PTHR32552:SF89">
    <property type="entry name" value="CATECHOLATE SIDEROPHORE RECEPTOR FIU"/>
    <property type="match status" value="1"/>
</dbReference>
<dbReference type="Gene3D" id="2.170.130.10">
    <property type="entry name" value="TonB-dependent receptor, plug domain"/>
    <property type="match status" value="1"/>
</dbReference>
<keyword evidence="4" id="KW-0406">Ion transport</keyword>
<keyword evidence="2 6" id="KW-0732">Signal</keyword>
<dbReference type="SUPFAM" id="SSF56935">
    <property type="entry name" value="Porins"/>
    <property type="match status" value="1"/>
</dbReference>